<keyword evidence="4 8" id="KW-1003">Cell membrane</keyword>
<evidence type="ECO:0000313" key="9">
    <source>
        <dbReference type="EMBL" id="MDR5905227.1"/>
    </source>
</evidence>
<organism evidence="9 10">
    <name type="scientific">Franzmannia qiaohouensis</name>
    <dbReference type="NCBI Taxonomy" id="1329370"/>
    <lineage>
        <taxon>Bacteria</taxon>
        <taxon>Pseudomonadati</taxon>
        <taxon>Pseudomonadota</taxon>
        <taxon>Gammaproteobacteria</taxon>
        <taxon>Oceanospirillales</taxon>
        <taxon>Halomonadaceae</taxon>
        <taxon>Franzmannia</taxon>
    </lineage>
</organism>
<evidence type="ECO:0000256" key="4">
    <source>
        <dbReference type="ARBA" id="ARBA00022475"/>
    </source>
</evidence>
<comment type="similarity">
    <text evidence="2 8">Belongs to the 4-toluene sulfonate uptake permease (TSUP) (TC 2.A.102) family.</text>
</comment>
<keyword evidence="3" id="KW-0813">Transport</keyword>
<proteinExistence type="inferred from homology"/>
<evidence type="ECO:0000256" key="3">
    <source>
        <dbReference type="ARBA" id="ARBA00022448"/>
    </source>
</evidence>
<evidence type="ECO:0000256" key="1">
    <source>
        <dbReference type="ARBA" id="ARBA00004651"/>
    </source>
</evidence>
<dbReference type="Pfam" id="PF01925">
    <property type="entry name" value="TauE"/>
    <property type="match status" value="1"/>
</dbReference>
<feature type="transmembrane region" description="Helical" evidence="8">
    <location>
        <begin position="195"/>
        <end position="212"/>
    </location>
</feature>
<feature type="transmembrane region" description="Helical" evidence="8">
    <location>
        <begin position="74"/>
        <end position="93"/>
    </location>
</feature>
<keyword evidence="6 8" id="KW-1133">Transmembrane helix</keyword>
<feature type="transmembrane region" description="Helical" evidence="8">
    <location>
        <begin position="44"/>
        <end position="62"/>
    </location>
</feature>
<comment type="subcellular location">
    <subcellularLocation>
        <location evidence="1 8">Cell membrane</location>
        <topology evidence="1 8">Multi-pass membrane protein</topology>
    </subcellularLocation>
</comment>
<accession>A0ABU1HCM2</accession>
<dbReference type="InterPro" id="IPR052017">
    <property type="entry name" value="TSUP"/>
</dbReference>
<dbReference type="Proteomes" id="UP001251374">
    <property type="component" value="Unassembled WGS sequence"/>
</dbReference>
<feature type="transmembrane region" description="Helical" evidence="8">
    <location>
        <begin position="130"/>
        <end position="153"/>
    </location>
</feature>
<evidence type="ECO:0000313" key="10">
    <source>
        <dbReference type="Proteomes" id="UP001251374"/>
    </source>
</evidence>
<keyword evidence="5 8" id="KW-0812">Transmembrane</keyword>
<evidence type="ECO:0000256" key="5">
    <source>
        <dbReference type="ARBA" id="ARBA00022692"/>
    </source>
</evidence>
<evidence type="ECO:0000256" key="8">
    <source>
        <dbReference type="RuleBase" id="RU363041"/>
    </source>
</evidence>
<keyword evidence="10" id="KW-1185">Reference proteome</keyword>
<sequence>MSEPLTLLVIGLTFLLGGAVKGVIGMGMPTIALALLTASVGLPAAVALMLVPTFITNVWQALVGGQLKLIVLRLWPFLIAALVAIWPGVTLLARLDPGWLSTLLGVLIVTYALLNLWRRQSLNVRHERRAGVACGVVNGMLTGMTGSSVFPGVPYLQALGLPREVLIQAMGVLFTLSTLVLAASMGGQRLLDAELVGISSLAVLPALLGMRLGRRLRPRLSEQVFRRCFFMGLLLLGGYLILG</sequence>
<evidence type="ECO:0000256" key="7">
    <source>
        <dbReference type="ARBA" id="ARBA00023136"/>
    </source>
</evidence>
<comment type="caution">
    <text evidence="9">The sequence shown here is derived from an EMBL/GenBank/DDBJ whole genome shotgun (WGS) entry which is preliminary data.</text>
</comment>
<feature type="transmembrane region" description="Helical" evidence="8">
    <location>
        <begin position="224"/>
        <end position="242"/>
    </location>
</feature>
<dbReference type="RefSeq" id="WP_309719452.1">
    <property type="nucleotide sequence ID" value="NZ_JARWAM010000005.1"/>
</dbReference>
<feature type="transmembrane region" description="Helical" evidence="8">
    <location>
        <begin position="165"/>
        <end position="183"/>
    </location>
</feature>
<dbReference type="PANTHER" id="PTHR30269:SF32">
    <property type="entry name" value="MEMBRANE TRANSPORTER PROTEIN-RELATED"/>
    <property type="match status" value="1"/>
</dbReference>
<protein>
    <recommendedName>
        <fullName evidence="8">Probable membrane transporter protein</fullName>
    </recommendedName>
</protein>
<dbReference type="PANTHER" id="PTHR30269">
    <property type="entry name" value="TRANSMEMBRANE PROTEIN YFCA"/>
    <property type="match status" value="1"/>
</dbReference>
<dbReference type="InterPro" id="IPR002781">
    <property type="entry name" value="TM_pro_TauE-like"/>
</dbReference>
<gene>
    <name evidence="9" type="ORF">QC821_08085</name>
</gene>
<dbReference type="EMBL" id="JARWAM010000005">
    <property type="protein sequence ID" value="MDR5905227.1"/>
    <property type="molecule type" value="Genomic_DNA"/>
</dbReference>
<feature type="transmembrane region" description="Helical" evidence="8">
    <location>
        <begin position="99"/>
        <end position="118"/>
    </location>
</feature>
<evidence type="ECO:0000256" key="6">
    <source>
        <dbReference type="ARBA" id="ARBA00022989"/>
    </source>
</evidence>
<keyword evidence="7 8" id="KW-0472">Membrane</keyword>
<name>A0ABU1HCM2_9GAMM</name>
<evidence type="ECO:0000256" key="2">
    <source>
        <dbReference type="ARBA" id="ARBA00009142"/>
    </source>
</evidence>
<reference evidence="9 10" key="1">
    <citation type="submission" date="2023-04" db="EMBL/GenBank/DDBJ databases">
        <title>A long-awaited taxogenomic arrangement of the family Halomonadaceae.</title>
        <authorList>
            <person name="De La Haba R."/>
            <person name="Chuvochina M."/>
            <person name="Wittouck S."/>
            <person name="Arahal D.R."/>
            <person name="Sanchez-Porro C."/>
            <person name="Hugenholtz P."/>
            <person name="Ventosa A."/>
        </authorList>
    </citation>
    <scope>NUCLEOTIDE SEQUENCE [LARGE SCALE GENOMIC DNA]</scope>
    <source>
        <strain evidence="9 10">DSM 26770</strain>
    </source>
</reference>